<evidence type="ECO:0000313" key="1">
    <source>
        <dbReference type="EMBL" id="NMC63656.1"/>
    </source>
</evidence>
<protein>
    <submittedName>
        <fullName evidence="1">Uncharacterized protein</fullName>
    </submittedName>
</protein>
<gene>
    <name evidence="1" type="ORF">GYA55_10890</name>
</gene>
<reference evidence="1 2" key="1">
    <citation type="journal article" date="2020" name="Biotechnol. Biofuels">
        <title>New insights from the biogas microbiome by comprehensive genome-resolved metagenomics of nearly 1600 species originating from multiple anaerobic digesters.</title>
        <authorList>
            <person name="Campanaro S."/>
            <person name="Treu L."/>
            <person name="Rodriguez-R L.M."/>
            <person name="Kovalovszki A."/>
            <person name="Ziels R.M."/>
            <person name="Maus I."/>
            <person name="Zhu X."/>
            <person name="Kougias P.G."/>
            <person name="Basile A."/>
            <person name="Luo G."/>
            <person name="Schluter A."/>
            <person name="Konstantinidis K.T."/>
            <person name="Angelidaki I."/>
        </authorList>
    </citation>
    <scope>NUCLEOTIDE SEQUENCE [LARGE SCALE GENOMIC DNA]</scope>
    <source>
        <strain evidence="1">AS27yjCOA_65</strain>
    </source>
</reference>
<name>A0A7X9FTJ6_9DELT</name>
<dbReference type="Proteomes" id="UP000524246">
    <property type="component" value="Unassembled WGS sequence"/>
</dbReference>
<comment type="caution">
    <text evidence="1">The sequence shown here is derived from an EMBL/GenBank/DDBJ whole genome shotgun (WGS) entry which is preliminary data.</text>
</comment>
<dbReference type="EMBL" id="JAAZON010000498">
    <property type="protein sequence ID" value="NMC63656.1"/>
    <property type="molecule type" value="Genomic_DNA"/>
</dbReference>
<proteinExistence type="predicted"/>
<organism evidence="1 2">
    <name type="scientific">SAR324 cluster bacterium</name>
    <dbReference type="NCBI Taxonomy" id="2024889"/>
    <lineage>
        <taxon>Bacteria</taxon>
        <taxon>Deltaproteobacteria</taxon>
        <taxon>SAR324 cluster</taxon>
    </lineage>
</organism>
<accession>A0A7X9FTJ6</accession>
<evidence type="ECO:0000313" key="2">
    <source>
        <dbReference type="Proteomes" id="UP000524246"/>
    </source>
</evidence>
<sequence>MFCNFQLKSLTIDIITQKVPPEEDEQKIAMGCLTEKASSRACASKCGDLYCVAKQKTLEHGLQFHPEWEGL</sequence>
<dbReference type="AlphaFoldDB" id="A0A7X9FTJ6"/>